<organism evidence="2 3">
    <name type="scientific">Neobacillus vireti LMG 21834</name>
    <dbReference type="NCBI Taxonomy" id="1131730"/>
    <lineage>
        <taxon>Bacteria</taxon>
        <taxon>Bacillati</taxon>
        <taxon>Bacillota</taxon>
        <taxon>Bacilli</taxon>
        <taxon>Bacillales</taxon>
        <taxon>Bacillaceae</taxon>
        <taxon>Neobacillus</taxon>
    </lineage>
</organism>
<keyword evidence="3" id="KW-1185">Reference proteome</keyword>
<gene>
    <name evidence="2" type="ORF">BAVI_22498</name>
</gene>
<feature type="region of interest" description="Disordered" evidence="1">
    <location>
        <begin position="267"/>
        <end position="441"/>
    </location>
</feature>
<feature type="compositionally biased region" description="Basic and acidic residues" evidence="1">
    <location>
        <begin position="273"/>
        <end position="286"/>
    </location>
</feature>
<feature type="region of interest" description="Disordered" evidence="1">
    <location>
        <begin position="142"/>
        <end position="205"/>
    </location>
</feature>
<comment type="caution">
    <text evidence="2">The sequence shown here is derived from an EMBL/GenBank/DDBJ whole genome shotgun (WGS) entry which is preliminary data.</text>
</comment>
<feature type="compositionally biased region" description="Basic and acidic residues" evidence="1">
    <location>
        <begin position="313"/>
        <end position="325"/>
    </location>
</feature>
<feature type="compositionally biased region" description="Basic and acidic residues" evidence="1">
    <location>
        <begin position="377"/>
        <end position="394"/>
    </location>
</feature>
<dbReference type="RefSeq" id="WP_024030664.1">
    <property type="nucleotide sequence ID" value="NZ_ALAN01000138.1"/>
</dbReference>
<reference evidence="2 3" key="1">
    <citation type="journal article" date="2014" name="Environ. Microbiol.">
        <title>The nitrate-ammonifying and nosZ-carrying bacterium Bacillus vireti is a potent source and sink for nitric and nitrous oxide under high nitrate conditions.</title>
        <authorList>
            <person name="Mania D."/>
            <person name="Heylen K."/>
            <person name="van Spanning R.J."/>
            <person name="Frostegard A."/>
        </authorList>
    </citation>
    <scope>NUCLEOTIDE SEQUENCE [LARGE SCALE GENOMIC DNA]</scope>
    <source>
        <strain evidence="2 3">LMG 21834</strain>
    </source>
</reference>
<dbReference type="EMBL" id="ALAN01000138">
    <property type="protein sequence ID" value="ETI66450.1"/>
    <property type="molecule type" value="Genomic_DNA"/>
</dbReference>
<feature type="compositionally biased region" description="Basic and acidic residues" evidence="1">
    <location>
        <begin position="159"/>
        <end position="177"/>
    </location>
</feature>
<evidence type="ECO:0000313" key="2">
    <source>
        <dbReference type="EMBL" id="ETI66450.1"/>
    </source>
</evidence>
<protein>
    <submittedName>
        <fullName evidence="2">Spore coat protein b</fullName>
    </submittedName>
</protein>
<proteinExistence type="predicted"/>
<accession>A0AB94IH57</accession>
<name>A0AB94IH57_9BACI</name>
<sequence length="462" mass="52037">MGLDKFSAALDLLKGFNVDLYVGEDVFKGTLIGVETDHVVLETENKYIFYYNIDKIQAITKNTRLFQTEETTAEFQKTQTLTELLNSFQHSWVSILSVNKQRFNGVLSDIDSDFATLINGEERILIKLSHVSNILKGDLLEEKPVKPQTPKPSAQKNNKTKEEGTASSEKSENKNETKYTSIMKDASNTSVKKTKAKNHEEQPERQQAAAAITEINGIIEPNNSMVWSQPIKSETPEALSNVEVPEMNRTINTQKADEVNSPLANIETTKATNDSRRKEEKFETPKMNKQNLNESLKEMKPVKETTTASLLPETKKEVKPAKVQETKNVSKPVVSEKAVANKTENKAKEASTNKKNTKTEVTSASKKDTKAVVTKAPKKDSRTEMTSANKRDPWAEMTNSNKRDPWTDMTSANKKDTWTEGVQKQQESKSFRFAGEPVSRENSRAAFPFAGWPNRSKRTFKF</sequence>
<dbReference type="AlphaFoldDB" id="A0AB94IH57"/>
<dbReference type="Proteomes" id="UP000018877">
    <property type="component" value="Unassembled WGS sequence"/>
</dbReference>
<keyword evidence="2" id="KW-0946">Virion</keyword>
<feature type="compositionally biased region" description="Basic and acidic residues" evidence="1">
    <location>
        <begin position="343"/>
        <end position="352"/>
    </location>
</feature>
<evidence type="ECO:0000256" key="1">
    <source>
        <dbReference type="SAM" id="MobiDB-lite"/>
    </source>
</evidence>
<keyword evidence="2" id="KW-0167">Capsid protein</keyword>
<evidence type="ECO:0000313" key="3">
    <source>
        <dbReference type="Proteomes" id="UP000018877"/>
    </source>
</evidence>